<dbReference type="AlphaFoldDB" id="A0A7X2T9K2"/>
<proteinExistence type="inferred from homology"/>
<evidence type="ECO:0000313" key="8">
    <source>
        <dbReference type="Proteomes" id="UP000461754"/>
    </source>
</evidence>
<protein>
    <submittedName>
        <fullName evidence="7">Transporter</fullName>
    </submittedName>
</protein>
<dbReference type="GO" id="GO:0015205">
    <property type="term" value="F:nucleobase transmembrane transporter activity"/>
    <property type="evidence" value="ECO:0007669"/>
    <property type="project" value="TreeGrafter"/>
</dbReference>
<dbReference type="GO" id="GO:0005886">
    <property type="term" value="C:plasma membrane"/>
    <property type="evidence" value="ECO:0007669"/>
    <property type="project" value="TreeGrafter"/>
</dbReference>
<feature type="transmembrane region" description="Helical" evidence="6">
    <location>
        <begin position="249"/>
        <end position="272"/>
    </location>
</feature>
<dbReference type="Pfam" id="PF02133">
    <property type="entry name" value="Transp_cyt_pur"/>
    <property type="match status" value="1"/>
</dbReference>
<feature type="transmembrane region" description="Helical" evidence="6">
    <location>
        <begin position="138"/>
        <end position="161"/>
    </location>
</feature>
<accession>A0A7X2T9K2</accession>
<feature type="transmembrane region" description="Helical" evidence="6">
    <location>
        <begin position="62"/>
        <end position="82"/>
    </location>
</feature>
<dbReference type="EMBL" id="VUMO01000003">
    <property type="protein sequence ID" value="MSS19477.1"/>
    <property type="molecule type" value="Genomic_DNA"/>
</dbReference>
<sequence>MIMLKENKILNPELAKNVNADLLPTDERIMDPLSYGASFMGGCVSIGTFSMGASLIGALTVAQAIIAMCIGCAVIAVALVLIGNCGHKYGVPFTVQARSSFGFAGLKIPGFMRGIPAIVWFGFQSWVGAGAINSCLKILFGFSNMPIVFALFTILQVALAIKGFKEIKWLENVSCVFIIGILIYMLYVVNTKFAGQIGNAFSGIKGTWGMPFWAATTSFLGIYATMIVNASDYSRNLKEKTGPAATGSIYTLAILPVTLFMGLIGLLVTAATGNADPVVVFSTTMNSKVLTILTLAFIAFAQVTTNVLNNIVPPAYVLVESFNMKWSWATIIVGALSVVVMPWRLVTAQSAAGLSLFTRFYSAFLGPIFAVMVVDYYILRKQTLDVNDLYDKDHTPFKGINWAAVIAIVVGSAVSCLVMDLSWYISLIPTGVVYYLLMKYAHFGNIDNFRKGTIFDTADASAEEAA</sequence>
<keyword evidence="3 6" id="KW-0812">Transmembrane</keyword>
<feature type="transmembrane region" description="Helical" evidence="6">
    <location>
        <begin position="358"/>
        <end position="378"/>
    </location>
</feature>
<dbReference type="Gene3D" id="1.10.4160.10">
    <property type="entry name" value="Hydantoin permease"/>
    <property type="match status" value="1"/>
</dbReference>
<evidence type="ECO:0000313" key="7">
    <source>
        <dbReference type="EMBL" id="MSS19477.1"/>
    </source>
</evidence>
<feature type="transmembrane region" description="Helical" evidence="6">
    <location>
        <begin position="399"/>
        <end position="415"/>
    </location>
</feature>
<feature type="transmembrane region" description="Helical" evidence="6">
    <location>
        <begin position="292"/>
        <end position="319"/>
    </location>
</feature>
<dbReference type="InterPro" id="IPR045225">
    <property type="entry name" value="Uracil/uridine/allantoin_perm"/>
</dbReference>
<evidence type="ECO:0000256" key="5">
    <source>
        <dbReference type="ARBA" id="ARBA00023136"/>
    </source>
</evidence>
<comment type="subcellular location">
    <subcellularLocation>
        <location evidence="1">Membrane</location>
        <topology evidence="1">Multi-pass membrane protein</topology>
    </subcellularLocation>
</comment>
<feature type="transmembrane region" description="Helical" evidence="6">
    <location>
        <begin position="33"/>
        <end position="56"/>
    </location>
</feature>
<evidence type="ECO:0000256" key="4">
    <source>
        <dbReference type="ARBA" id="ARBA00022989"/>
    </source>
</evidence>
<feature type="transmembrane region" description="Helical" evidence="6">
    <location>
        <begin position="421"/>
        <end position="441"/>
    </location>
</feature>
<evidence type="ECO:0000256" key="3">
    <source>
        <dbReference type="ARBA" id="ARBA00022692"/>
    </source>
</evidence>
<organism evidence="7 8">
    <name type="scientific">Pseudoramibacter porci</name>
    <dbReference type="NCBI Taxonomy" id="2606631"/>
    <lineage>
        <taxon>Bacteria</taxon>
        <taxon>Bacillati</taxon>
        <taxon>Bacillota</taxon>
        <taxon>Clostridia</taxon>
        <taxon>Eubacteriales</taxon>
        <taxon>Eubacteriaceae</taxon>
        <taxon>Pseudoramibacter</taxon>
    </lineage>
</organism>
<evidence type="ECO:0000256" key="2">
    <source>
        <dbReference type="ARBA" id="ARBA00008974"/>
    </source>
</evidence>
<dbReference type="PANTHER" id="PTHR30618">
    <property type="entry name" value="NCS1 FAMILY PURINE/PYRIMIDINE TRANSPORTER"/>
    <property type="match status" value="1"/>
</dbReference>
<reference evidence="7 8" key="1">
    <citation type="submission" date="2019-08" db="EMBL/GenBank/DDBJ databases">
        <title>In-depth cultivation of the pig gut microbiome towards novel bacterial diversity and tailored functional studies.</title>
        <authorList>
            <person name="Wylensek D."/>
            <person name="Hitch T.C.A."/>
            <person name="Clavel T."/>
        </authorList>
    </citation>
    <scope>NUCLEOTIDE SEQUENCE [LARGE SCALE GENOMIC DNA]</scope>
    <source>
        <strain evidence="7 8">RF-744-FAT-4</strain>
    </source>
</reference>
<evidence type="ECO:0000256" key="1">
    <source>
        <dbReference type="ARBA" id="ARBA00004141"/>
    </source>
</evidence>
<evidence type="ECO:0000256" key="6">
    <source>
        <dbReference type="SAM" id="Phobius"/>
    </source>
</evidence>
<keyword evidence="8" id="KW-1185">Reference proteome</keyword>
<dbReference type="CDD" id="cd10323">
    <property type="entry name" value="SLC-NCS1sbd"/>
    <property type="match status" value="1"/>
</dbReference>
<dbReference type="Proteomes" id="UP000461754">
    <property type="component" value="Unassembled WGS sequence"/>
</dbReference>
<comment type="similarity">
    <text evidence="2">Belongs to the purine-cytosine permease (2.A.39) family.</text>
</comment>
<comment type="caution">
    <text evidence="7">The sequence shown here is derived from an EMBL/GenBank/DDBJ whole genome shotgun (WGS) entry which is preliminary data.</text>
</comment>
<keyword evidence="4 6" id="KW-1133">Transmembrane helix</keyword>
<gene>
    <name evidence="7" type="ORF">FYJ52_03490</name>
</gene>
<feature type="transmembrane region" description="Helical" evidence="6">
    <location>
        <begin position="173"/>
        <end position="190"/>
    </location>
</feature>
<name>A0A7X2T9K2_9FIRM</name>
<feature type="transmembrane region" description="Helical" evidence="6">
    <location>
        <begin position="210"/>
        <end position="228"/>
    </location>
</feature>
<dbReference type="PANTHER" id="PTHR30618:SF0">
    <property type="entry name" value="PURINE-URACIL PERMEASE NCS1"/>
    <property type="match status" value="1"/>
</dbReference>
<dbReference type="InterPro" id="IPR001248">
    <property type="entry name" value="Pur-cyt_permease"/>
</dbReference>
<keyword evidence="5 6" id="KW-0472">Membrane</keyword>
<feature type="transmembrane region" description="Helical" evidence="6">
    <location>
        <begin position="326"/>
        <end position="346"/>
    </location>
</feature>